<evidence type="ECO:0000313" key="6">
    <source>
        <dbReference type="Proteomes" id="UP000243797"/>
    </source>
</evidence>
<sequence>MVLLFGNNFPEWTLVKRALQSFYGVGPKVSEGLMARFHIHKRQRLGALGDGQINGLAADLSGMTIDNDLRRQMVGNIKRLRDMGSYRGKRHAMNLPVRGQNTRGQIKTAKLFNKIDRKR</sequence>
<dbReference type="InParanoid" id="A0A2K1R2K2"/>
<dbReference type="GO" id="GO:0006412">
    <property type="term" value="P:translation"/>
    <property type="evidence" value="ECO:0007669"/>
    <property type="project" value="InterPro"/>
</dbReference>
<dbReference type="Gene3D" id="4.10.910.10">
    <property type="entry name" value="30s ribosomal protein s13, domain 2"/>
    <property type="match status" value="1"/>
</dbReference>
<dbReference type="GO" id="GO:0003735">
    <property type="term" value="F:structural constituent of ribosome"/>
    <property type="evidence" value="ECO:0007669"/>
    <property type="project" value="InterPro"/>
</dbReference>
<comment type="caution">
    <text evidence="5">The sequence shown here is derived from an EMBL/GenBank/DDBJ whole genome shotgun (WGS) entry which is preliminary data.</text>
</comment>
<dbReference type="Pfam" id="PF00416">
    <property type="entry name" value="Ribosomal_S13"/>
    <property type="match status" value="1"/>
</dbReference>
<dbReference type="GO" id="GO:0015935">
    <property type="term" value="C:small ribosomal subunit"/>
    <property type="evidence" value="ECO:0007669"/>
    <property type="project" value="TreeGrafter"/>
</dbReference>
<comment type="similarity">
    <text evidence="1 4">Belongs to the universal ribosomal protein uS13 family.</text>
</comment>
<dbReference type="AlphaFoldDB" id="A0A2K1R2K2"/>
<keyword evidence="2 4" id="KW-0689">Ribosomal protein</keyword>
<accession>A0A2K1R2K2</accession>
<dbReference type="SUPFAM" id="SSF46946">
    <property type="entry name" value="S13-like H2TH domain"/>
    <property type="match status" value="1"/>
</dbReference>
<dbReference type="STRING" id="2082308.A0A2K1R2K2"/>
<protein>
    <submittedName>
        <fullName evidence="5">37S ribosomal protein subunit sws2, mitochondrial</fullName>
    </submittedName>
</protein>
<dbReference type="PROSITE" id="PS00646">
    <property type="entry name" value="RIBOSOMAL_S13_1"/>
    <property type="match status" value="1"/>
</dbReference>
<keyword evidence="6" id="KW-1185">Reference proteome</keyword>
<evidence type="ECO:0000256" key="2">
    <source>
        <dbReference type="ARBA" id="ARBA00022980"/>
    </source>
</evidence>
<reference evidence="5 6" key="1">
    <citation type="submission" date="2017-06" db="EMBL/GenBank/DDBJ databases">
        <title>Draft genome sequence of a variant of Elsinoe murrayae.</title>
        <authorList>
            <person name="Cheng Q."/>
        </authorList>
    </citation>
    <scope>NUCLEOTIDE SEQUENCE [LARGE SCALE GENOMIC DNA]</scope>
    <source>
        <strain evidence="5 6">CQ-2017a</strain>
    </source>
</reference>
<evidence type="ECO:0000313" key="5">
    <source>
        <dbReference type="EMBL" id="PNS21510.1"/>
    </source>
</evidence>
<dbReference type="PANTHER" id="PTHR10871:SF1">
    <property type="entry name" value="SMALL RIBOSOMAL SUBUNIT PROTEIN US13M"/>
    <property type="match status" value="1"/>
</dbReference>
<proteinExistence type="inferred from homology"/>
<dbReference type="FunCoup" id="A0A2K1R2K2">
    <property type="interactions" value="318"/>
</dbReference>
<organism evidence="5 6">
    <name type="scientific">Sphaceloma murrayae</name>
    <dbReference type="NCBI Taxonomy" id="2082308"/>
    <lineage>
        <taxon>Eukaryota</taxon>
        <taxon>Fungi</taxon>
        <taxon>Dikarya</taxon>
        <taxon>Ascomycota</taxon>
        <taxon>Pezizomycotina</taxon>
        <taxon>Dothideomycetes</taxon>
        <taxon>Dothideomycetidae</taxon>
        <taxon>Myriangiales</taxon>
        <taxon>Elsinoaceae</taxon>
        <taxon>Sphaceloma</taxon>
    </lineage>
</organism>
<dbReference type="OrthoDB" id="525520at2759"/>
<keyword evidence="3 4" id="KW-0687">Ribonucleoprotein</keyword>
<dbReference type="InterPro" id="IPR027437">
    <property type="entry name" value="Rbsml_uS13_C"/>
</dbReference>
<evidence type="ECO:0000256" key="4">
    <source>
        <dbReference type="RuleBase" id="RU003830"/>
    </source>
</evidence>
<dbReference type="GO" id="GO:0003723">
    <property type="term" value="F:RNA binding"/>
    <property type="evidence" value="ECO:0007669"/>
    <property type="project" value="InterPro"/>
</dbReference>
<dbReference type="InterPro" id="IPR010979">
    <property type="entry name" value="Ribosomal_uS13-like_H2TH"/>
</dbReference>
<dbReference type="Gene3D" id="1.10.8.50">
    <property type="match status" value="1"/>
</dbReference>
<dbReference type="GO" id="GO:0005739">
    <property type="term" value="C:mitochondrion"/>
    <property type="evidence" value="ECO:0007669"/>
    <property type="project" value="TreeGrafter"/>
</dbReference>
<gene>
    <name evidence="5" type="ORF">CAC42_1289</name>
</gene>
<dbReference type="EMBL" id="NKHZ01000011">
    <property type="protein sequence ID" value="PNS21510.1"/>
    <property type="molecule type" value="Genomic_DNA"/>
</dbReference>
<dbReference type="InterPro" id="IPR001892">
    <property type="entry name" value="Ribosomal_uS13"/>
</dbReference>
<dbReference type="PROSITE" id="PS50159">
    <property type="entry name" value="RIBOSOMAL_S13_2"/>
    <property type="match status" value="1"/>
</dbReference>
<dbReference type="PANTHER" id="PTHR10871">
    <property type="entry name" value="30S RIBOSOMAL PROTEIN S13/40S RIBOSOMAL PROTEIN S18"/>
    <property type="match status" value="1"/>
</dbReference>
<name>A0A2K1R2K2_9PEZI</name>
<evidence type="ECO:0000256" key="3">
    <source>
        <dbReference type="ARBA" id="ARBA00023274"/>
    </source>
</evidence>
<dbReference type="InterPro" id="IPR018269">
    <property type="entry name" value="Ribosomal_uS13_CS"/>
</dbReference>
<dbReference type="PIRSF" id="PIRSF002134">
    <property type="entry name" value="Ribosomal_S13"/>
    <property type="match status" value="1"/>
</dbReference>
<evidence type="ECO:0000256" key="1">
    <source>
        <dbReference type="ARBA" id="ARBA00008080"/>
    </source>
</evidence>
<dbReference type="Proteomes" id="UP000243797">
    <property type="component" value="Unassembled WGS sequence"/>
</dbReference>